<evidence type="ECO:0000259" key="9">
    <source>
        <dbReference type="PROSITE" id="PS51263"/>
    </source>
</evidence>
<gene>
    <name evidence="10" type="primary">TWF1</name>
    <name evidence="10" type="ORF">V5O48_001579</name>
</gene>
<feature type="region of interest" description="Disordered" evidence="8">
    <location>
        <begin position="156"/>
        <end position="179"/>
    </location>
</feature>
<protein>
    <submittedName>
        <fullName evidence="10">Twinfilin-1</fullName>
    </submittedName>
</protein>
<evidence type="ECO:0000256" key="5">
    <source>
        <dbReference type="ARBA" id="ARBA00023203"/>
    </source>
</evidence>
<keyword evidence="5" id="KW-0009">Actin-binding</keyword>
<comment type="subcellular location">
    <subcellularLocation>
        <location evidence="1">Cytoplasm</location>
        <location evidence="1">Cytoskeleton</location>
    </subcellularLocation>
</comment>
<dbReference type="EMBL" id="JBAHYK010000031">
    <property type="protein sequence ID" value="KAL0580426.1"/>
    <property type="molecule type" value="Genomic_DNA"/>
</dbReference>
<name>A0ABR3FY20_9AGAR</name>
<dbReference type="Pfam" id="PF00241">
    <property type="entry name" value="Cofilin_ADF"/>
    <property type="match status" value="2"/>
</dbReference>
<evidence type="ECO:0000256" key="7">
    <source>
        <dbReference type="ARBA" id="ARBA00038532"/>
    </source>
</evidence>
<evidence type="ECO:0000313" key="11">
    <source>
        <dbReference type="Proteomes" id="UP001465976"/>
    </source>
</evidence>
<dbReference type="Gene3D" id="3.40.20.10">
    <property type="entry name" value="Severin"/>
    <property type="match status" value="2"/>
</dbReference>
<dbReference type="InterPro" id="IPR002108">
    <property type="entry name" value="ADF-H"/>
</dbReference>
<evidence type="ECO:0000256" key="6">
    <source>
        <dbReference type="ARBA" id="ARBA00023212"/>
    </source>
</evidence>
<evidence type="ECO:0000256" key="1">
    <source>
        <dbReference type="ARBA" id="ARBA00004245"/>
    </source>
</evidence>
<dbReference type="CDD" id="cd11284">
    <property type="entry name" value="ADF_Twf-C_like"/>
    <property type="match status" value="1"/>
</dbReference>
<accession>A0ABR3FY20</accession>
<evidence type="ECO:0000256" key="3">
    <source>
        <dbReference type="ARBA" id="ARBA00022490"/>
    </source>
</evidence>
<dbReference type="CDD" id="cd11285">
    <property type="entry name" value="ADF_Twf-N_like"/>
    <property type="match status" value="1"/>
</dbReference>
<feature type="domain" description="ADF-H" evidence="9">
    <location>
        <begin position="4"/>
        <end position="138"/>
    </location>
</feature>
<feature type="domain" description="ADF-H" evidence="9">
    <location>
        <begin position="182"/>
        <end position="329"/>
    </location>
</feature>
<comment type="subunit">
    <text evidence="7">Interacts with G-actin; ADP-actin form.</text>
</comment>
<keyword evidence="11" id="KW-1185">Reference proteome</keyword>
<evidence type="ECO:0000256" key="8">
    <source>
        <dbReference type="SAM" id="MobiDB-lite"/>
    </source>
</evidence>
<sequence length="374" mass="40462">MSASSGIAVSPDLAQQFSSAVDQKNIRFIKVSIKDESLIHDLSIPIEGTLQEDLEKLQDNSILQDDAPAYVLTKLDDPPSEWLAIYYVPDTAKVRDKMLYASTRASLIRTLGSTSFTDSIFATSRSDISPDAYKGHLAARDAPKPLSAREKELEEARAAERSATNTTYQGSAGRASHLGAAGSKIGMPWREDAEKAIEELGTGTEAAAVVIKVDIPTETFVLHSSSEVSVDQLSSVIPKDDASYVFFAWPHTHGNTSKREIIFIYSCPSGTPIKHRMVYSSGALIFFREVQAKIQAASEPESSTVVNTRKVETSDPSEINEEFLLAEVLRDTRLDTAGGASGGNETPGSGARTPLGSADDKKFAKPRGPARRRP</sequence>
<organism evidence="10 11">
    <name type="scientific">Marasmius crinis-equi</name>
    <dbReference type="NCBI Taxonomy" id="585013"/>
    <lineage>
        <taxon>Eukaryota</taxon>
        <taxon>Fungi</taxon>
        <taxon>Dikarya</taxon>
        <taxon>Basidiomycota</taxon>
        <taxon>Agaricomycotina</taxon>
        <taxon>Agaricomycetes</taxon>
        <taxon>Agaricomycetidae</taxon>
        <taxon>Agaricales</taxon>
        <taxon>Marasmiineae</taxon>
        <taxon>Marasmiaceae</taxon>
        <taxon>Marasmius</taxon>
    </lineage>
</organism>
<dbReference type="PANTHER" id="PTHR13759">
    <property type="entry name" value="TWINFILIN"/>
    <property type="match status" value="1"/>
</dbReference>
<dbReference type="PROSITE" id="PS51263">
    <property type="entry name" value="ADF_H"/>
    <property type="match status" value="2"/>
</dbReference>
<reference evidence="10 11" key="1">
    <citation type="submission" date="2024-02" db="EMBL/GenBank/DDBJ databases">
        <title>A draft genome for the cacao thread blight pathogen Marasmius crinis-equi.</title>
        <authorList>
            <person name="Cohen S.P."/>
            <person name="Baruah I.K."/>
            <person name="Amoako-Attah I."/>
            <person name="Bukari Y."/>
            <person name="Meinhardt L.W."/>
            <person name="Bailey B.A."/>
        </authorList>
    </citation>
    <scope>NUCLEOTIDE SEQUENCE [LARGE SCALE GENOMIC DNA]</scope>
    <source>
        <strain evidence="10 11">GH-76</strain>
    </source>
</reference>
<dbReference type="SMART" id="SM00102">
    <property type="entry name" value="ADF"/>
    <property type="match status" value="2"/>
</dbReference>
<comment type="similarity">
    <text evidence="2">Belongs to the actin-binding proteins ADF family. Twinfilin subfamily.</text>
</comment>
<dbReference type="InterPro" id="IPR028458">
    <property type="entry name" value="Twinfilin"/>
</dbReference>
<feature type="region of interest" description="Disordered" evidence="8">
    <location>
        <begin position="334"/>
        <end position="374"/>
    </location>
</feature>
<keyword evidence="6" id="KW-0206">Cytoskeleton</keyword>
<comment type="caution">
    <text evidence="10">The sequence shown here is derived from an EMBL/GenBank/DDBJ whole genome shotgun (WGS) entry which is preliminary data.</text>
</comment>
<evidence type="ECO:0000256" key="4">
    <source>
        <dbReference type="ARBA" id="ARBA00022737"/>
    </source>
</evidence>
<evidence type="ECO:0000313" key="10">
    <source>
        <dbReference type="EMBL" id="KAL0580426.1"/>
    </source>
</evidence>
<keyword evidence="3" id="KW-0963">Cytoplasm</keyword>
<keyword evidence="4" id="KW-0677">Repeat</keyword>
<feature type="compositionally biased region" description="Basic residues" evidence="8">
    <location>
        <begin position="364"/>
        <end position="374"/>
    </location>
</feature>
<proteinExistence type="inferred from homology"/>
<dbReference type="Proteomes" id="UP001465976">
    <property type="component" value="Unassembled WGS sequence"/>
</dbReference>
<dbReference type="SUPFAM" id="SSF55753">
    <property type="entry name" value="Actin depolymerizing proteins"/>
    <property type="match status" value="2"/>
</dbReference>
<dbReference type="InterPro" id="IPR029006">
    <property type="entry name" value="ADF-H/Gelsolin-like_dom_sf"/>
</dbReference>
<evidence type="ECO:0000256" key="2">
    <source>
        <dbReference type="ARBA" id="ARBA00009557"/>
    </source>
</evidence>
<dbReference type="PANTHER" id="PTHR13759:SF1">
    <property type="entry name" value="TWINFILIN"/>
    <property type="match status" value="1"/>
</dbReference>